<organism evidence="1 2">
    <name type="scientific">Stylosanthes scabra</name>
    <dbReference type="NCBI Taxonomy" id="79078"/>
    <lineage>
        <taxon>Eukaryota</taxon>
        <taxon>Viridiplantae</taxon>
        <taxon>Streptophyta</taxon>
        <taxon>Embryophyta</taxon>
        <taxon>Tracheophyta</taxon>
        <taxon>Spermatophyta</taxon>
        <taxon>Magnoliopsida</taxon>
        <taxon>eudicotyledons</taxon>
        <taxon>Gunneridae</taxon>
        <taxon>Pentapetalae</taxon>
        <taxon>rosids</taxon>
        <taxon>fabids</taxon>
        <taxon>Fabales</taxon>
        <taxon>Fabaceae</taxon>
        <taxon>Papilionoideae</taxon>
        <taxon>50 kb inversion clade</taxon>
        <taxon>dalbergioids sensu lato</taxon>
        <taxon>Dalbergieae</taxon>
        <taxon>Pterocarpus clade</taxon>
        <taxon>Stylosanthes</taxon>
    </lineage>
</organism>
<keyword evidence="2" id="KW-1185">Reference proteome</keyword>
<comment type="caution">
    <text evidence="1">The sequence shown here is derived from an EMBL/GenBank/DDBJ whole genome shotgun (WGS) entry which is preliminary data.</text>
</comment>
<dbReference type="Proteomes" id="UP001341840">
    <property type="component" value="Unassembled WGS sequence"/>
</dbReference>
<dbReference type="PROSITE" id="PS51257">
    <property type="entry name" value="PROKAR_LIPOPROTEIN"/>
    <property type="match status" value="1"/>
</dbReference>
<reference evidence="1 2" key="1">
    <citation type="journal article" date="2023" name="Plants (Basel)">
        <title>Bridging the Gap: Combining Genomics and Transcriptomics Approaches to Understand Stylosanthes scabra, an Orphan Legume from the Brazilian Caatinga.</title>
        <authorList>
            <person name="Ferreira-Neto J.R.C."/>
            <person name="da Silva M.D."/>
            <person name="Binneck E."/>
            <person name="de Melo N.F."/>
            <person name="da Silva R.H."/>
            <person name="de Melo A.L.T.M."/>
            <person name="Pandolfi V."/>
            <person name="Bustamante F.O."/>
            <person name="Brasileiro-Vidal A.C."/>
            <person name="Benko-Iseppon A.M."/>
        </authorList>
    </citation>
    <scope>NUCLEOTIDE SEQUENCE [LARGE SCALE GENOMIC DNA]</scope>
    <source>
        <tissue evidence="1">Leaves</tissue>
    </source>
</reference>
<evidence type="ECO:0000313" key="2">
    <source>
        <dbReference type="Proteomes" id="UP001341840"/>
    </source>
</evidence>
<gene>
    <name evidence="1" type="ORF">PIB30_035694</name>
</gene>
<dbReference type="EMBL" id="JASCZI010151206">
    <property type="protein sequence ID" value="MED6170913.1"/>
    <property type="molecule type" value="Genomic_DNA"/>
</dbReference>
<accession>A0ABU6VG30</accession>
<proteinExistence type="predicted"/>
<name>A0ABU6VG30_9FABA</name>
<sequence>MRFSAEAALSGFQQLAASFIATAVVSCSLAAYRSDLCVVLRRRRTAPPRFSSSPLTSISFLLPPSLPLPTTDVSDSRRMRLALDLVLKEDNDLSPIIEMNAT</sequence>
<protein>
    <submittedName>
        <fullName evidence="1">Uncharacterized protein</fullName>
    </submittedName>
</protein>
<evidence type="ECO:0000313" key="1">
    <source>
        <dbReference type="EMBL" id="MED6170913.1"/>
    </source>
</evidence>